<dbReference type="EMBL" id="AABL01001399">
    <property type="protein sequence ID" value="EAA16449.1"/>
    <property type="molecule type" value="Genomic_DNA"/>
</dbReference>
<dbReference type="STRING" id="73239.Q7RFY3"/>
<dbReference type="Proteomes" id="UP000008553">
    <property type="component" value="Unassembled WGS sequence"/>
</dbReference>
<protein>
    <submittedName>
        <fullName evidence="1">Uncharacterized protein</fullName>
    </submittedName>
</protein>
<reference evidence="1 2" key="1">
    <citation type="journal article" date="2002" name="Nature">
        <title>Genome sequence and comparative analysis of the model rodent malaria parasite Plasmodium yoelii yoelii.</title>
        <authorList>
            <person name="Carlton J.M."/>
            <person name="Angiuoli S.V."/>
            <person name="Suh B.B."/>
            <person name="Kooij T.W."/>
            <person name="Pertea M."/>
            <person name="Silva J.C."/>
            <person name="Ermolaeva M.D."/>
            <person name="Allen J.E."/>
            <person name="Selengut J.D."/>
            <person name="Koo H.L."/>
            <person name="Peterson J.D."/>
            <person name="Pop M."/>
            <person name="Kosack D.S."/>
            <person name="Shumway M.F."/>
            <person name="Bidwell S.L."/>
            <person name="Shallom S.J."/>
            <person name="van Aken S.E."/>
            <person name="Riedmuller S.B."/>
            <person name="Feldblyum T.V."/>
            <person name="Cho J.K."/>
            <person name="Quackenbush J."/>
            <person name="Sedegah M."/>
            <person name="Shoaibi A."/>
            <person name="Cummings L.M."/>
            <person name="Florens L."/>
            <person name="Yates J.R."/>
            <person name="Raine J.D."/>
            <person name="Sinden R.E."/>
            <person name="Harris M.A."/>
            <person name="Cunningham D.A."/>
            <person name="Preiser P.R."/>
            <person name="Bergman L.W."/>
            <person name="Vaidya A.B."/>
            <person name="van Lin L.H."/>
            <person name="Janse C.J."/>
            <person name="Waters A.P."/>
            <person name="Smith H.O."/>
            <person name="White O.R."/>
            <person name="Salzberg S.L."/>
            <person name="Venter J.C."/>
            <person name="Fraser C.M."/>
            <person name="Hoffman S.L."/>
            <person name="Gardner M.J."/>
            <person name="Carucci D.J."/>
        </authorList>
    </citation>
    <scope>NUCLEOTIDE SEQUENCE [LARGE SCALE GENOMIC DNA]</scope>
    <source>
        <strain evidence="1 2">17XNL</strain>
    </source>
</reference>
<accession>Q7RFY3</accession>
<feature type="non-terminal residue" evidence="1">
    <location>
        <position position="1"/>
    </location>
</feature>
<dbReference type="InParanoid" id="Q7RFY3"/>
<organism evidence="1 2">
    <name type="scientific">Plasmodium yoelii yoelii</name>
    <dbReference type="NCBI Taxonomy" id="73239"/>
    <lineage>
        <taxon>Eukaryota</taxon>
        <taxon>Sar</taxon>
        <taxon>Alveolata</taxon>
        <taxon>Apicomplexa</taxon>
        <taxon>Aconoidasida</taxon>
        <taxon>Haemosporida</taxon>
        <taxon>Plasmodiidae</taxon>
        <taxon>Plasmodium</taxon>
        <taxon>Plasmodium (Vinckeia)</taxon>
    </lineage>
</organism>
<dbReference type="PaxDb" id="73239-Q7RFY3"/>
<comment type="caution">
    <text evidence="1">The sequence shown here is derived from an EMBL/GenBank/DDBJ whole genome shotgun (WGS) entry which is preliminary data.</text>
</comment>
<keyword evidence="2" id="KW-1185">Reference proteome</keyword>
<sequence>ETKKNKKKTKKKKKKKKTETEYYDFVFNFRREADENRAVPYLPEKKQFLISRNVPCKHRDIIENEWIYPNFEDENNNSDIYECNSKKKKMKCIYLDLVNIEAC</sequence>
<name>Q7RFY3_PLAYO</name>
<evidence type="ECO:0000313" key="1">
    <source>
        <dbReference type="EMBL" id="EAA16449.1"/>
    </source>
</evidence>
<evidence type="ECO:0000313" key="2">
    <source>
        <dbReference type="Proteomes" id="UP000008553"/>
    </source>
</evidence>
<proteinExistence type="predicted"/>
<dbReference type="AlphaFoldDB" id="Q7RFY3"/>
<gene>
    <name evidence="1" type="ORF">PY04568</name>
</gene>